<evidence type="ECO:0000313" key="1">
    <source>
        <dbReference type="EMBL" id="KKK77222.1"/>
    </source>
</evidence>
<reference evidence="1" key="1">
    <citation type="journal article" date="2015" name="Nature">
        <title>Complex archaea that bridge the gap between prokaryotes and eukaryotes.</title>
        <authorList>
            <person name="Spang A."/>
            <person name="Saw J.H."/>
            <person name="Jorgensen S.L."/>
            <person name="Zaremba-Niedzwiedzka K."/>
            <person name="Martijn J."/>
            <person name="Lind A.E."/>
            <person name="van Eijk R."/>
            <person name="Schleper C."/>
            <person name="Guy L."/>
            <person name="Ettema T.J."/>
        </authorList>
    </citation>
    <scope>NUCLEOTIDE SEQUENCE</scope>
</reference>
<protein>
    <recommendedName>
        <fullName evidence="2">DNA methylase N-4/N-6 domain-containing protein</fullName>
    </recommendedName>
</protein>
<dbReference type="EMBL" id="LAZR01055057">
    <property type="protein sequence ID" value="KKK77222.1"/>
    <property type="molecule type" value="Genomic_DNA"/>
</dbReference>
<proteinExistence type="predicted"/>
<accession>A0A0F8Y6Y2</accession>
<gene>
    <name evidence="1" type="ORF">LCGC14_2855790</name>
</gene>
<name>A0A0F8Y6Y2_9ZZZZ</name>
<organism evidence="1">
    <name type="scientific">marine sediment metagenome</name>
    <dbReference type="NCBI Taxonomy" id="412755"/>
    <lineage>
        <taxon>unclassified sequences</taxon>
        <taxon>metagenomes</taxon>
        <taxon>ecological metagenomes</taxon>
    </lineage>
</organism>
<comment type="caution">
    <text evidence="1">The sequence shown here is derived from an EMBL/GenBank/DDBJ whole genome shotgun (WGS) entry which is preliminary data.</text>
</comment>
<dbReference type="AlphaFoldDB" id="A0A0F8Y6Y2"/>
<sequence length="164" mass="18465">MKFAYADPPYVGQAKKHYGADEVDHKMLIEKLQTEYNGWALSCSTPSLHALLPMCQPDVRIAAWVKPFASFKPGVNPAFAWEPVLFRGSRKRDREEDTVRDWCSANITLKKGLVGAKPLDFCNWIIDLLGARPGEDVFDEIFPGTALLTAAWKARTPKPMQMQL</sequence>
<evidence type="ECO:0008006" key="2">
    <source>
        <dbReference type="Google" id="ProtNLM"/>
    </source>
</evidence>